<evidence type="ECO:0000256" key="13">
    <source>
        <dbReference type="ARBA" id="ARBA00048390"/>
    </source>
</evidence>
<dbReference type="PIRSF" id="PIRSF004638">
    <property type="entry name" value="UCP004638"/>
    <property type="match status" value="1"/>
</dbReference>
<dbReference type="PANTHER" id="PTHR40255:SF1">
    <property type="entry name" value="PROTOPORPHYRINOGEN IX OXIDASE"/>
    <property type="match status" value="1"/>
</dbReference>
<evidence type="ECO:0000256" key="15">
    <source>
        <dbReference type="PIRNR" id="PIRNR004638"/>
    </source>
</evidence>
<comment type="subunit">
    <text evidence="14">Homodimer.</text>
</comment>
<evidence type="ECO:0000256" key="12">
    <source>
        <dbReference type="ARBA" id="ARBA00023136"/>
    </source>
</evidence>
<accession>A0A953HQK1</accession>
<comment type="cofactor">
    <cofactor evidence="14 15">
        <name>heme b</name>
        <dbReference type="ChEBI" id="CHEBI:60344"/>
    </cofactor>
    <text evidence="14 15">Binds 1 heme b (iron(II)-protoporphyrin IX) group per subunit.</text>
</comment>
<organism evidence="16 17">
    <name type="scientific">Membranihabitans marinus</name>
    <dbReference type="NCBI Taxonomy" id="1227546"/>
    <lineage>
        <taxon>Bacteria</taxon>
        <taxon>Pseudomonadati</taxon>
        <taxon>Bacteroidota</taxon>
        <taxon>Saprospiria</taxon>
        <taxon>Saprospirales</taxon>
        <taxon>Saprospiraceae</taxon>
        <taxon>Membranihabitans</taxon>
    </lineage>
</organism>
<dbReference type="RefSeq" id="WP_222578095.1">
    <property type="nucleotide sequence ID" value="NZ_JAHVHU010000001.1"/>
</dbReference>
<feature type="transmembrane region" description="Helical" evidence="14">
    <location>
        <begin position="12"/>
        <end position="31"/>
    </location>
</feature>
<dbReference type="PANTHER" id="PTHR40255">
    <property type="entry name" value="UPF0093 MEMBRANE PROTEIN SLR1790"/>
    <property type="match status" value="1"/>
</dbReference>
<dbReference type="EMBL" id="JAHVHU010000001">
    <property type="protein sequence ID" value="MBY5956575.1"/>
    <property type="molecule type" value="Genomic_DNA"/>
</dbReference>
<evidence type="ECO:0000256" key="11">
    <source>
        <dbReference type="ARBA" id="ARBA00023004"/>
    </source>
</evidence>
<dbReference type="HAMAP" id="MF_02239">
    <property type="entry name" value="HemJ"/>
    <property type="match status" value="1"/>
</dbReference>
<dbReference type="EC" id="1.3.99.-" evidence="14 15"/>
<comment type="subcellular location">
    <subcellularLocation>
        <location evidence="1 14">Cell membrane</location>
        <topology evidence="1 14">Multi-pass membrane protein</topology>
    </subcellularLocation>
</comment>
<dbReference type="Pfam" id="PF03653">
    <property type="entry name" value="UPF0093"/>
    <property type="match status" value="1"/>
</dbReference>
<keyword evidence="12 14" id="KW-0472">Membrane</keyword>
<comment type="function">
    <text evidence="14 15">Catalyzes the oxidation of protoporphyrinogen IX to protoporphyrin IX.</text>
</comment>
<evidence type="ECO:0000256" key="8">
    <source>
        <dbReference type="ARBA" id="ARBA00022723"/>
    </source>
</evidence>
<keyword evidence="9 14" id="KW-1133">Transmembrane helix</keyword>
<evidence type="ECO:0000256" key="9">
    <source>
        <dbReference type="ARBA" id="ARBA00022989"/>
    </source>
</evidence>
<feature type="transmembrane region" description="Helical" evidence="14">
    <location>
        <begin position="126"/>
        <end position="144"/>
    </location>
</feature>
<evidence type="ECO:0000256" key="5">
    <source>
        <dbReference type="ARBA" id="ARBA00022475"/>
    </source>
</evidence>
<sequence>MFYLITKSIHIIGVVSWFAGLFYLVRLFVYYREAADETTQKQQILQAQYKVMIRRLYQIITTPAMVITLIAGIGMLGLRPELLQTPWMLAKLLLVAGLLVYHWYCGRIIRQLSDQQIKWAPFRLRLFNEVATILLVAIVFLVVLKNTFNALYGLIGFMVFAIVLFAAASWYKTRRKSQKSFKK</sequence>
<evidence type="ECO:0000256" key="1">
    <source>
        <dbReference type="ARBA" id="ARBA00004651"/>
    </source>
</evidence>
<gene>
    <name evidence="16" type="primary">hemJ</name>
    <name evidence="16" type="ORF">KUV50_00405</name>
</gene>
<evidence type="ECO:0000256" key="14">
    <source>
        <dbReference type="HAMAP-Rule" id="MF_02239"/>
    </source>
</evidence>
<evidence type="ECO:0000256" key="3">
    <source>
        <dbReference type="ARBA" id="ARBA00006501"/>
    </source>
</evidence>
<evidence type="ECO:0000313" key="16">
    <source>
        <dbReference type="EMBL" id="MBY5956575.1"/>
    </source>
</evidence>
<evidence type="ECO:0000256" key="6">
    <source>
        <dbReference type="ARBA" id="ARBA00022617"/>
    </source>
</evidence>
<reference evidence="16" key="1">
    <citation type="submission" date="2021-06" db="EMBL/GenBank/DDBJ databases">
        <title>44 bacteria genomes isolated from Dapeng, Shenzhen.</title>
        <authorList>
            <person name="Zheng W."/>
            <person name="Yu S."/>
            <person name="Huang Y."/>
        </authorList>
    </citation>
    <scope>NUCLEOTIDE SEQUENCE</scope>
    <source>
        <strain evidence="16">DP5N28-2</strain>
    </source>
</reference>
<keyword evidence="17" id="KW-1185">Reference proteome</keyword>
<evidence type="ECO:0000256" key="10">
    <source>
        <dbReference type="ARBA" id="ARBA00023002"/>
    </source>
</evidence>
<protein>
    <recommendedName>
        <fullName evidence="4 14">Protoporphyrinogen IX oxidase</fullName>
        <shortName evidence="14">PPO</shortName>
        <ecNumber evidence="14 15">1.3.99.-</ecNumber>
    </recommendedName>
</protein>
<evidence type="ECO:0000256" key="7">
    <source>
        <dbReference type="ARBA" id="ARBA00022692"/>
    </source>
</evidence>
<evidence type="ECO:0000256" key="2">
    <source>
        <dbReference type="ARBA" id="ARBA00005073"/>
    </source>
</evidence>
<evidence type="ECO:0000313" key="17">
    <source>
        <dbReference type="Proteomes" id="UP000753961"/>
    </source>
</evidence>
<feature type="binding site" description="axial binding residue" evidence="14">
    <location>
        <position position="91"/>
    </location>
    <ligand>
        <name>heme</name>
        <dbReference type="ChEBI" id="CHEBI:30413"/>
    </ligand>
    <ligandPart>
        <name>Fe</name>
        <dbReference type="ChEBI" id="CHEBI:18248"/>
    </ligandPart>
</feature>
<dbReference type="NCBIfam" id="TIGR00701">
    <property type="entry name" value="protoporphyrinogen oxidase HemJ"/>
    <property type="match status" value="1"/>
</dbReference>
<dbReference type="GO" id="GO:0046872">
    <property type="term" value="F:metal ion binding"/>
    <property type="evidence" value="ECO:0007669"/>
    <property type="project" value="UniProtKB-UniRule"/>
</dbReference>
<feature type="transmembrane region" description="Helical" evidence="14">
    <location>
        <begin position="88"/>
        <end position="105"/>
    </location>
</feature>
<feature type="transmembrane region" description="Helical" evidence="14">
    <location>
        <begin position="150"/>
        <end position="171"/>
    </location>
</feature>
<proteinExistence type="inferred from homology"/>
<dbReference type="InterPro" id="IPR005265">
    <property type="entry name" value="HemJ-like"/>
</dbReference>
<comment type="pathway">
    <text evidence="2 14 15">Porphyrin-containing compound metabolism; protoporphyrin-IX biosynthesis; protoporphyrin-IX from protoporphyrinogen-IX: step 1/1.</text>
</comment>
<feature type="binding site" description="axial binding residue" evidence="14">
    <location>
        <position position="10"/>
    </location>
    <ligand>
        <name>heme</name>
        <dbReference type="ChEBI" id="CHEBI:30413"/>
    </ligand>
    <ligandPart>
        <name>Fe</name>
        <dbReference type="ChEBI" id="CHEBI:18248"/>
    </ligandPart>
</feature>
<dbReference type="GO" id="GO:0005886">
    <property type="term" value="C:plasma membrane"/>
    <property type="evidence" value="ECO:0007669"/>
    <property type="project" value="UniProtKB-SubCell"/>
</dbReference>
<name>A0A953HQK1_9BACT</name>
<dbReference type="GO" id="GO:0070818">
    <property type="term" value="F:protoporphyrinogen oxidase activity"/>
    <property type="evidence" value="ECO:0007669"/>
    <property type="project" value="UniProtKB-UniRule"/>
</dbReference>
<keyword evidence="11 14" id="KW-0408">Iron</keyword>
<keyword evidence="10 14" id="KW-0560">Oxidoreductase</keyword>
<comment type="caution">
    <text evidence="16">The sequence shown here is derived from an EMBL/GenBank/DDBJ whole genome shotgun (WGS) entry which is preliminary data.</text>
</comment>
<dbReference type="AlphaFoldDB" id="A0A953HQK1"/>
<dbReference type="GO" id="GO:0006782">
    <property type="term" value="P:protoporphyrinogen IX biosynthetic process"/>
    <property type="evidence" value="ECO:0007669"/>
    <property type="project" value="UniProtKB-UniRule"/>
</dbReference>
<comment type="similarity">
    <text evidence="3 14 15">Belongs to the HemJ family.</text>
</comment>
<dbReference type="Proteomes" id="UP000753961">
    <property type="component" value="Unassembled WGS sequence"/>
</dbReference>
<evidence type="ECO:0000256" key="4">
    <source>
        <dbReference type="ARBA" id="ARBA00017504"/>
    </source>
</evidence>
<keyword evidence="6 14" id="KW-0349">Heme</keyword>
<keyword evidence="5 14" id="KW-1003">Cell membrane</keyword>
<keyword evidence="7 14" id="KW-0812">Transmembrane</keyword>
<keyword evidence="8 14" id="KW-0479">Metal-binding</keyword>
<comment type="catalytic activity">
    <reaction evidence="13 14 15">
        <text>protoporphyrinogen IX + 3 A = protoporphyrin IX + 3 AH2</text>
        <dbReference type="Rhea" id="RHEA:62000"/>
        <dbReference type="ChEBI" id="CHEBI:13193"/>
        <dbReference type="ChEBI" id="CHEBI:17499"/>
        <dbReference type="ChEBI" id="CHEBI:57306"/>
        <dbReference type="ChEBI" id="CHEBI:57307"/>
    </reaction>
</comment>
<feature type="transmembrane region" description="Helical" evidence="14">
    <location>
        <begin position="56"/>
        <end position="76"/>
    </location>
</feature>